<dbReference type="InterPro" id="IPR040570">
    <property type="entry name" value="LAL_C2"/>
</dbReference>
<evidence type="ECO:0000256" key="4">
    <source>
        <dbReference type="PROSITE-ProRule" id="PRU00409"/>
    </source>
</evidence>
<reference evidence="6 7" key="1">
    <citation type="submission" date="2024-05" db="EMBL/GenBank/DDBJ databases">
        <authorList>
            <person name="Zhao H."/>
            <person name="Xu Y."/>
            <person name="Lin S."/>
            <person name="Spain J.C."/>
            <person name="Zhou N.-Y."/>
        </authorList>
    </citation>
    <scope>NUCLEOTIDE SEQUENCE [LARGE SCALE GENOMIC DNA]</scope>
    <source>
        <strain evidence="6 7">NEAU-NG30</strain>
    </source>
</reference>
<evidence type="ECO:0000313" key="7">
    <source>
        <dbReference type="Proteomes" id="UP001440984"/>
    </source>
</evidence>
<evidence type="ECO:0000313" key="6">
    <source>
        <dbReference type="EMBL" id="MEQ0563466.1"/>
    </source>
</evidence>
<sequence>MTGALIVLGAGEEQLVLYREARRRGLATIAVDLRADRPGIPLADEFLHLSTTDHEAIAAALDGRQIAGVVSTAADTCLESWHRLSVHFGTPWGCPLTAARASSDKAGFHRIAAAVGVPAYRWRQSGDLAELASAGLRLPVVVKPADASGCRGVQRVDRPGELMPALEYARGHSPSGQVIAEEFVDGVDYTVNVFLCCGEIALSVITEKQILPGRRFLIGGHIAPARLAPDVEARLLADAQRLCAAFDLADGPAGFDVIVTADGTPYFLEVGARLSGNGFPQLARAATGVDVVAACVDLAVGEPVRLRPRFRRPAQLLVLTSPLDVPGTLSAAPAAAEVRALPGVEWIEVVTAPGGAVLPFTEAGRKLGWLVVSADEHPQLGPLLDEATRALRLTVEP</sequence>
<proteinExistence type="predicted"/>
<dbReference type="Gene3D" id="3.30.470.20">
    <property type="entry name" value="ATP-grasp fold, B domain"/>
    <property type="match status" value="1"/>
</dbReference>
<gene>
    <name evidence="6" type="ORF">ABJI51_30685</name>
</gene>
<protein>
    <submittedName>
        <fullName evidence="6">ATP-grasp domain-containing protein</fullName>
    </submittedName>
</protein>
<dbReference type="InterPro" id="IPR052032">
    <property type="entry name" value="ATP-dep_AA_Ligase"/>
</dbReference>
<feature type="domain" description="ATP-grasp" evidence="5">
    <location>
        <begin position="109"/>
        <end position="300"/>
    </location>
</feature>
<dbReference type="SUPFAM" id="SSF52440">
    <property type="entry name" value="PreATP-grasp domain"/>
    <property type="match status" value="1"/>
</dbReference>
<dbReference type="InterPro" id="IPR003806">
    <property type="entry name" value="ATP-grasp_PylC-type"/>
</dbReference>
<evidence type="ECO:0000256" key="2">
    <source>
        <dbReference type="ARBA" id="ARBA00022741"/>
    </source>
</evidence>
<dbReference type="RefSeq" id="WP_348954529.1">
    <property type="nucleotide sequence ID" value="NZ_JBDZYD010000012.1"/>
</dbReference>
<keyword evidence="2 4" id="KW-0547">Nucleotide-binding</keyword>
<dbReference type="InterPro" id="IPR016185">
    <property type="entry name" value="PreATP-grasp_dom_sf"/>
</dbReference>
<dbReference type="Proteomes" id="UP001440984">
    <property type="component" value="Unassembled WGS sequence"/>
</dbReference>
<evidence type="ECO:0000259" key="5">
    <source>
        <dbReference type="PROSITE" id="PS50975"/>
    </source>
</evidence>
<organism evidence="6 7">
    <name type="scientific">Amycolatopsis melonis</name>
    <dbReference type="NCBI Taxonomy" id="3156488"/>
    <lineage>
        <taxon>Bacteria</taxon>
        <taxon>Bacillati</taxon>
        <taxon>Actinomycetota</taxon>
        <taxon>Actinomycetes</taxon>
        <taxon>Pseudonocardiales</taxon>
        <taxon>Pseudonocardiaceae</taxon>
        <taxon>Amycolatopsis</taxon>
    </lineage>
</organism>
<dbReference type="EMBL" id="JBDZYD010000012">
    <property type="protein sequence ID" value="MEQ0563466.1"/>
    <property type="molecule type" value="Genomic_DNA"/>
</dbReference>
<evidence type="ECO:0000256" key="1">
    <source>
        <dbReference type="ARBA" id="ARBA00022598"/>
    </source>
</evidence>
<dbReference type="Pfam" id="PF02655">
    <property type="entry name" value="ATP-grasp_3"/>
    <property type="match status" value="1"/>
</dbReference>
<dbReference type="Gene3D" id="3.30.1490.20">
    <property type="entry name" value="ATP-grasp fold, A domain"/>
    <property type="match status" value="1"/>
</dbReference>
<name>A0ABV0LMU0_9PSEU</name>
<dbReference type="Pfam" id="PF18603">
    <property type="entry name" value="LAL_C2"/>
    <property type="match status" value="1"/>
</dbReference>
<keyword evidence="3 4" id="KW-0067">ATP-binding</keyword>
<keyword evidence="1" id="KW-0436">Ligase</keyword>
<evidence type="ECO:0000256" key="3">
    <source>
        <dbReference type="ARBA" id="ARBA00022840"/>
    </source>
</evidence>
<accession>A0ABV0LMU0</accession>
<dbReference type="PANTHER" id="PTHR43585:SF2">
    <property type="entry name" value="ATP-GRASP ENZYME FSQD"/>
    <property type="match status" value="1"/>
</dbReference>
<dbReference type="SUPFAM" id="SSF56059">
    <property type="entry name" value="Glutathione synthetase ATP-binding domain-like"/>
    <property type="match status" value="1"/>
</dbReference>
<comment type="caution">
    <text evidence="6">The sequence shown here is derived from an EMBL/GenBank/DDBJ whole genome shotgun (WGS) entry which is preliminary data.</text>
</comment>
<dbReference type="PANTHER" id="PTHR43585">
    <property type="entry name" value="FUMIPYRROLE BIOSYNTHESIS PROTEIN C"/>
    <property type="match status" value="1"/>
</dbReference>
<dbReference type="Gene3D" id="3.40.50.20">
    <property type="match status" value="1"/>
</dbReference>
<dbReference type="InterPro" id="IPR011761">
    <property type="entry name" value="ATP-grasp"/>
</dbReference>
<dbReference type="InterPro" id="IPR013815">
    <property type="entry name" value="ATP_grasp_subdomain_1"/>
</dbReference>
<dbReference type="PROSITE" id="PS50975">
    <property type="entry name" value="ATP_GRASP"/>
    <property type="match status" value="1"/>
</dbReference>
<keyword evidence="7" id="KW-1185">Reference proteome</keyword>